<reference evidence="2" key="2">
    <citation type="submission" date="2023-01" db="EMBL/GenBank/DDBJ databases">
        <authorList>
            <person name="Sun Q."/>
            <person name="Evtushenko L."/>
        </authorList>
    </citation>
    <scope>NUCLEOTIDE SEQUENCE</scope>
    <source>
        <strain evidence="2">VKM B-1499</strain>
    </source>
</reference>
<gene>
    <name evidence="2" type="ORF">GCM10017620_25670</name>
</gene>
<evidence type="ECO:0000313" key="3">
    <source>
        <dbReference type="Proteomes" id="UP001143509"/>
    </source>
</evidence>
<keyword evidence="1" id="KW-0472">Membrane</keyword>
<feature type="transmembrane region" description="Helical" evidence="1">
    <location>
        <begin position="55"/>
        <end position="76"/>
    </location>
</feature>
<dbReference type="Proteomes" id="UP001143509">
    <property type="component" value="Unassembled WGS sequence"/>
</dbReference>
<keyword evidence="3" id="KW-1185">Reference proteome</keyword>
<comment type="caution">
    <text evidence="2">The sequence shown here is derived from an EMBL/GenBank/DDBJ whole genome shotgun (WGS) entry which is preliminary data.</text>
</comment>
<reference evidence="2" key="1">
    <citation type="journal article" date="2014" name="Int. J. Syst. Evol. Microbiol.">
        <title>Complete genome of a new Firmicutes species belonging to the dominant human colonic microbiota ('Ruminococcus bicirculans') reveals two chromosomes and a selective capacity to utilize plant glucans.</title>
        <authorList>
            <consortium name="NISC Comparative Sequencing Program"/>
            <person name="Wegmann U."/>
            <person name="Louis P."/>
            <person name="Goesmann A."/>
            <person name="Henrissat B."/>
            <person name="Duncan S.H."/>
            <person name="Flint H.J."/>
        </authorList>
    </citation>
    <scope>NUCLEOTIDE SEQUENCE</scope>
    <source>
        <strain evidence="2">VKM B-1499</strain>
    </source>
</reference>
<keyword evidence="1" id="KW-1133">Transmembrane helix</keyword>
<keyword evidence="1" id="KW-0812">Transmembrane</keyword>
<protein>
    <recommendedName>
        <fullName evidence="4">DUF202 domain-containing protein</fullName>
    </recommendedName>
</protein>
<name>A0ABQ5T9V7_9CAUL</name>
<dbReference type="EMBL" id="BSFD01000010">
    <property type="protein sequence ID" value="GLK49594.1"/>
    <property type="molecule type" value="Genomic_DNA"/>
</dbReference>
<sequence>MPAPDLDSDEGRAAYRKELRQVARPLRAGGLALVVGAAMLILLTRQGTPGLGEWAFTLSYVMLGFGWACVIGAIYTRNRHHKRRMRELEGATS</sequence>
<evidence type="ECO:0008006" key="4">
    <source>
        <dbReference type="Google" id="ProtNLM"/>
    </source>
</evidence>
<evidence type="ECO:0000313" key="2">
    <source>
        <dbReference type="EMBL" id="GLK49594.1"/>
    </source>
</evidence>
<organism evidence="2 3">
    <name type="scientific">Brevundimonas intermedia</name>
    <dbReference type="NCBI Taxonomy" id="74315"/>
    <lineage>
        <taxon>Bacteria</taxon>
        <taxon>Pseudomonadati</taxon>
        <taxon>Pseudomonadota</taxon>
        <taxon>Alphaproteobacteria</taxon>
        <taxon>Caulobacterales</taxon>
        <taxon>Caulobacteraceae</taxon>
        <taxon>Brevundimonas</taxon>
    </lineage>
</organism>
<evidence type="ECO:0000256" key="1">
    <source>
        <dbReference type="SAM" id="Phobius"/>
    </source>
</evidence>
<dbReference type="RefSeq" id="WP_271165785.1">
    <property type="nucleotide sequence ID" value="NZ_BSFD01000010.1"/>
</dbReference>
<feature type="transmembrane region" description="Helical" evidence="1">
    <location>
        <begin position="26"/>
        <end position="43"/>
    </location>
</feature>
<proteinExistence type="predicted"/>
<accession>A0ABQ5T9V7</accession>